<name>A0A9P5ZCS5_9AGAR</name>
<organism evidence="3 4">
    <name type="scientific">Pholiota conissans</name>
    <dbReference type="NCBI Taxonomy" id="109636"/>
    <lineage>
        <taxon>Eukaryota</taxon>
        <taxon>Fungi</taxon>
        <taxon>Dikarya</taxon>
        <taxon>Basidiomycota</taxon>
        <taxon>Agaricomycotina</taxon>
        <taxon>Agaricomycetes</taxon>
        <taxon>Agaricomycetidae</taxon>
        <taxon>Agaricales</taxon>
        <taxon>Agaricineae</taxon>
        <taxon>Strophariaceae</taxon>
        <taxon>Pholiota</taxon>
    </lineage>
</organism>
<dbReference type="EMBL" id="MU155138">
    <property type="protein sequence ID" value="KAF9485072.1"/>
    <property type="molecule type" value="Genomic_DNA"/>
</dbReference>
<dbReference type="InterPro" id="IPR054416">
    <property type="entry name" value="GST_UstS-like_C"/>
</dbReference>
<dbReference type="Gene3D" id="1.20.1050.10">
    <property type="match status" value="1"/>
</dbReference>
<dbReference type="OrthoDB" id="4951845at2759"/>
<dbReference type="InterPro" id="IPR004045">
    <property type="entry name" value="Glutathione_S-Trfase_N"/>
</dbReference>
<dbReference type="Pfam" id="PF22041">
    <property type="entry name" value="GST_C_7"/>
    <property type="match status" value="1"/>
</dbReference>
<feature type="domain" description="GST N-terminal" evidence="1">
    <location>
        <begin position="23"/>
        <end position="97"/>
    </location>
</feature>
<evidence type="ECO:0000313" key="4">
    <source>
        <dbReference type="Proteomes" id="UP000807469"/>
    </source>
</evidence>
<dbReference type="Gene3D" id="3.40.30.10">
    <property type="entry name" value="Glutaredoxin"/>
    <property type="match status" value="1"/>
</dbReference>
<dbReference type="SUPFAM" id="SSF52833">
    <property type="entry name" value="Thioredoxin-like"/>
    <property type="match status" value="1"/>
</dbReference>
<proteinExistence type="predicted"/>
<dbReference type="Pfam" id="PF13409">
    <property type="entry name" value="GST_N_2"/>
    <property type="match status" value="1"/>
</dbReference>
<evidence type="ECO:0000259" key="2">
    <source>
        <dbReference type="Pfam" id="PF22041"/>
    </source>
</evidence>
<protein>
    <recommendedName>
        <fullName evidence="5">GST N-terminal domain-containing protein</fullName>
    </recommendedName>
</protein>
<dbReference type="AlphaFoldDB" id="A0A9P5ZCS5"/>
<dbReference type="Proteomes" id="UP000807469">
    <property type="component" value="Unassembled WGS sequence"/>
</dbReference>
<evidence type="ECO:0008006" key="5">
    <source>
        <dbReference type="Google" id="ProtNLM"/>
    </source>
</evidence>
<sequence>MDASKPILFYDIASAPPATTYAPNPWKTRYALNFKGVQYKTEWVELPDVEATRKRLGVPAVRKIWDGSDFYTLPVIHDLATGEKIGDTFDIAVYLDKTYPNGPTLMPPSTAGLTKAFNLQIDTLFTNHVLLCAYGIPYNPANFEDTKKTFLYRARMEKWEDMKLEGEARVKTLESLKTALGELAKVYRTGGPFLEDAPAYPDLIVGAWLQFYKRTLLAKEWEDLTTWDNGLWAKIHKALEKYAEVK</sequence>
<gene>
    <name evidence="3" type="ORF">BDN70DRAFT_824551</name>
</gene>
<feature type="domain" description="Glutathione S-transferase UstS-like C-terminal" evidence="2">
    <location>
        <begin position="136"/>
        <end position="242"/>
    </location>
</feature>
<evidence type="ECO:0000259" key="1">
    <source>
        <dbReference type="Pfam" id="PF13409"/>
    </source>
</evidence>
<reference evidence="3" key="1">
    <citation type="submission" date="2020-11" db="EMBL/GenBank/DDBJ databases">
        <authorList>
            <consortium name="DOE Joint Genome Institute"/>
            <person name="Ahrendt S."/>
            <person name="Riley R."/>
            <person name="Andreopoulos W."/>
            <person name="Labutti K."/>
            <person name="Pangilinan J."/>
            <person name="Ruiz-Duenas F.J."/>
            <person name="Barrasa J.M."/>
            <person name="Sanchez-Garcia M."/>
            <person name="Camarero S."/>
            <person name="Miyauchi S."/>
            <person name="Serrano A."/>
            <person name="Linde D."/>
            <person name="Babiker R."/>
            <person name="Drula E."/>
            <person name="Ayuso-Fernandez I."/>
            <person name="Pacheco R."/>
            <person name="Padilla G."/>
            <person name="Ferreira P."/>
            <person name="Barriuso J."/>
            <person name="Kellner H."/>
            <person name="Castanera R."/>
            <person name="Alfaro M."/>
            <person name="Ramirez L."/>
            <person name="Pisabarro A.G."/>
            <person name="Kuo A."/>
            <person name="Tritt A."/>
            <person name="Lipzen A."/>
            <person name="He G."/>
            <person name="Yan M."/>
            <person name="Ng V."/>
            <person name="Cullen D."/>
            <person name="Martin F."/>
            <person name="Rosso M.-N."/>
            <person name="Henrissat B."/>
            <person name="Hibbett D."/>
            <person name="Martinez A.T."/>
            <person name="Grigoriev I.V."/>
        </authorList>
    </citation>
    <scope>NUCLEOTIDE SEQUENCE</scope>
    <source>
        <strain evidence="3">CIRM-BRFM 674</strain>
    </source>
</reference>
<comment type="caution">
    <text evidence="3">The sequence shown here is derived from an EMBL/GenBank/DDBJ whole genome shotgun (WGS) entry which is preliminary data.</text>
</comment>
<evidence type="ECO:0000313" key="3">
    <source>
        <dbReference type="EMBL" id="KAF9485072.1"/>
    </source>
</evidence>
<dbReference type="CDD" id="cd03038">
    <property type="entry name" value="GST_N_etherase_LigE"/>
    <property type="match status" value="1"/>
</dbReference>
<accession>A0A9P5ZCS5</accession>
<keyword evidence="4" id="KW-1185">Reference proteome</keyword>
<dbReference type="InterPro" id="IPR036249">
    <property type="entry name" value="Thioredoxin-like_sf"/>
</dbReference>